<keyword evidence="2" id="KW-0067">ATP-binding</keyword>
<reference evidence="2" key="1">
    <citation type="submission" date="2022-01" db="EMBL/GenBank/DDBJ databases">
        <title>Genome sequencing of Zunongwangia sp. M21534 genome.</title>
        <authorList>
            <person name="Chen Y."/>
            <person name="Dong C."/>
            <person name="Shao Z."/>
        </authorList>
    </citation>
    <scope>NUCLEOTIDE SEQUENCE</scope>
    <source>
        <strain evidence="2">MCCC M21534</strain>
    </source>
</reference>
<gene>
    <name evidence="2" type="ORF">L1967_05470</name>
</gene>
<proteinExistence type="predicted"/>
<dbReference type="Proteomes" id="UP001139521">
    <property type="component" value="Unassembled WGS sequence"/>
</dbReference>
<keyword evidence="2" id="KW-0547">Nucleotide-binding</keyword>
<dbReference type="EMBL" id="JAKHSK010000006">
    <property type="protein sequence ID" value="MCL6217741.1"/>
    <property type="molecule type" value="Genomic_DNA"/>
</dbReference>
<accession>A0A9X2CJE5</accession>
<evidence type="ECO:0000313" key="2">
    <source>
        <dbReference type="EMBL" id="MCL6217741.1"/>
    </source>
</evidence>
<dbReference type="SUPFAM" id="SSF52540">
    <property type="entry name" value="P-loop containing nucleoside triphosphate hydrolases"/>
    <property type="match status" value="1"/>
</dbReference>
<keyword evidence="3" id="KW-1185">Reference proteome</keyword>
<feature type="domain" description="Novel STAND NTPase 3" evidence="1">
    <location>
        <begin position="2"/>
        <end position="157"/>
    </location>
</feature>
<evidence type="ECO:0000313" key="3">
    <source>
        <dbReference type="Proteomes" id="UP001139521"/>
    </source>
</evidence>
<protein>
    <submittedName>
        <fullName evidence="2">ATP-binding protein</fullName>
    </submittedName>
</protein>
<sequence length="595" mass="71722">MTKDFDTANKVLDKEKILLITGQPGVGKTTLAEMLIIERARLEHQIYLINTIRDAEDVISPDESKQLFYFDDFLGEVYYEILSGSQKENEISRFIDRIKHTPNKFIILSTRTVILEQAKAKSEKIKRSRIETGKYEIVINQYNNYEKAKILYNHLYFQRISDKLFSVIINNEFYYDIIKHKNYTPRIIEFITDYDRTKNFENEDYKKFIIFNLNHPEEIWNDSFHNQIRYQDRLFLMTLFTFQRNVEENFLIKAFGERLVFEKSSNNISINSEQFIDSVRNLLNGFIVSTITDIDKNNKVYSFINPSISDYLVTFLNNHYNLKKATIGASIYIEQLEIFNPEKKQFHIEEEIQKIILGKICNEEFDSINKYKEYRLEGFYLEILVKYCKSIDIDDCLLELFQRLDFDKMWWIRKSLKYVLENLQDSPKSTAYIRQNFFNIIEKYIKDVDDYDMAIELPLIFTNFGYDYEEYSSEDNSQNLILDLISKIVVETEKDLMSSYKDQVNDMDDYDNFVYDEVNNLKKNLFNELCSEVDMEIPRYYNDEELFKQIEENELNHREYIKREKARDRYYEERQEKTVIENKKIERLFSRRKLE</sequence>
<evidence type="ECO:0000259" key="1">
    <source>
        <dbReference type="Pfam" id="PF20720"/>
    </source>
</evidence>
<comment type="caution">
    <text evidence="2">The sequence shown here is derived from an EMBL/GenBank/DDBJ whole genome shotgun (WGS) entry which is preliminary data.</text>
</comment>
<dbReference type="InterPro" id="IPR049050">
    <property type="entry name" value="nSTAND3"/>
</dbReference>
<name>A0A9X2CJE5_9FLAO</name>
<dbReference type="GO" id="GO:0005524">
    <property type="term" value="F:ATP binding"/>
    <property type="evidence" value="ECO:0007669"/>
    <property type="project" value="UniProtKB-KW"/>
</dbReference>
<dbReference type="AlphaFoldDB" id="A0A9X2CJE5"/>
<organism evidence="2 3">
    <name type="scientific">Zunongwangia pacifica</name>
    <dbReference type="NCBI Taxonomy" id="2911062"/>
    <lineage>
        <taxon>Bacteria</taxon>
        <taxon>Pseudomonadati</taxon>
        <taxon>Bacteroidota</taxon>
        <taxon>Flavobacteriia</taxon>
        <taxon>Flavobacteriales</taxon>
        <taxon>Flavobacteriaceae</taxon>
        <taxon>Zunongwangia</taxon>
    </lineage>
</organism>
<dbReference type="RefSeq" id="WP_249600721.1">
    <property type="nucleotide sequence ID" value="NZ_JAKHSK010000006.1"/>
</dbReference>
<dbReference type="InterPro" id="IPR027417">
    <property type="entry name" value="P-loop_NTPase"/>
</dbReference>
<dbReference type="Gene3D" id="3.40.50.300">
    <property type="entry name" value="P-loop containing nucleotide triphosphate hydrolases"/>
    <property type="match status" value="1"/>
</dbReference>
<dbReference type="Pfam" id="PF20720">
    <property type="entry name" value="nSTAND3"/>
    <property type="match status" value="1"/>
</dbReference>